<dbReference type="AlphaFoldDB" id="K5YQS7"/>
<protein>
    <recommendedName>
        <fullName evidence="4">4Fe-4S ferredoxin-type domain-containing protein</fullName>
    </recommendedName>
</protein>
<feature type="domain" description="4Fe-4S ferredoxin-type" evidence="4">
    <location>
        <begin position="36"/>
        <end position="65"/>
    </location>
</feature>
<keyword evidence="1" id="KW-0479">Metal-binding</keyword>
<dbReference type="PROSITE" id="PS51379">
    <property type="entry name" value="4FE4S_FER_2"/>
    <property type="match status" value="2"/>
</dbReference>
<keyword evidence="2" id="KW-0408">Iron</keyword>
<name>K5YQS7_9BACT</name>
<dbReference type="HOGENOM" id="CLU_037958_1_0_10"/>
<keyword evidence="3" id="KW-0411">Iron-sulfur</keyword>
<accession>K5YQS7</accession>
<dbReference type="InterPro" id="IPR007525">
    <property type="entry name" value="FrhB_FdhB_C"/>
</dbReference>
<dbReference type="EMBL" id="AGZO01000014">
    <property type="protein sequence ID" value="EKN16397.1"/>
    <property type="molecule type" value="Genomic_DNA"/>
</dbReference>
<reference evidence="5 6" key="1">
    <citation type="submission" date="2012-02" db="EMBL/GenBank/DDBJ databases">
        <title>The Genome Sequence of Parabacteroides goldsteinii CL02T12C30.</title>
        <authorList>
            <consortium name="The Broad Institute Genome Sequencing Platform"/>
            <person name="Earl A."/>
            <person name="Ward D."/>
            <person name="Feldgarden M."/>
            <person name="Gevers D."/>
            <person name="Zitomersky N.L."/>
            <person name="Coyne M.J."/>
            <person name="Comstock L.E."/>
            <person name="Young S.K."/>
            <person name="Zeng Q."/>
            <person name="Gargeya S."/>
            <person name="Fitzgerald M."/>
            <person name="Haas B."/>
            <person name="Abouelleil A."/>
            <person name="Alvarado L."/>
            <person name="Arachchi H.M."/>
            <person name="Berlin A."/>
            <person name="Chapman S.B."/>
            <person name="Gearin G."/>
            <person name="Goldberg J."/>
            <person name="Griggs A."/>
            <person name="Gujja S."/>
            <person name="Hansen M."/>
            <person name="Heiman D."/>
            <person name="Howarth C."/>
            <person name="Larimer J."/>
            <person name="Lui A."/>
            <person name="MacDonald P.J.P."/>
            <person name="McCowen C."/>
            <person name="Montmayeur A."/>
            <person name="Murphy C."/>
            <person name="Neiman D."/>
            <person name="Pearson M."/>
            <person name="Priest M."/>
            <person name="Roberts A."/>
            <person name="Saif S."/>
            <person name="Shea T."/>
            <person name="Sisk P."/>
            <person name="Stolte C."/>
            <person name="Sykes S."/>
            <person name="Wortman J."/>
            <person name="Nusbaum C."/>
            <person name="Birren B."/>
        </authorList>
    </citation>
    <scope>NUCLEOTIDE SEQUENCE [LARGE SCALE GENOMIC DNA]</scope>
    <source>
        <strain evidence="5 6">CL02T12C30</strain>
    </source>
</reference>
<dbReference type="PANTHER" id="PTHR43193:SF2">
    <property type="entry name" value="POLYFERREDOXIN PROTEIN FWDF"/>
    <property type="match status" value="1"/>
</dbReference>
<dbReference type="SUPFAM" id="SSF54862">
    <property type="entry name" value="4Fe-4S ferredoxins"/>
    <property type="match status" value="1"/>
</dbReference>
<dbReference type="PANTHER" id="PTHR43193">
    <property type="match status" value="1"/>
</dbReference>
<dbReference type="GO" id="GO:0046872">
    <property type="term" value="F:metal ion binding"/>
    <property type="evidence" value="ECO:0007669"/>
    <property type="project" value="UniProtKB-KW"/>
</dbReference>
<dbReference type="Proteomes" id="UP000006330">
    <property type="component" value="Unassembled WGS sequence"/>
</dbReference>
<evidence type="ECO:0000256" key="3">
    <source>
        <dbReference type="ARBA" id="ARBA00023014"/>
    </source>
</evidence>
<dbReference type="Gene3D" id="3.30.70.20">
    <property type="match status" value="1"/>
</dbReference>
<evidence type="ECO:0000256" key="1">
    <source>
        <dbReference type="ARBA" id="ARBA00022723"/>
    </source>
</evidence>
<proteinExistence type="predicted"/>
<dbReference type="InterPro" id="IPR017900">
    <property type="entry name" value="4Fe4S_Fe_S_CS"/>
</dbReference>
<evidence type="ECO:0000259" key="4">
    <source>
        <dbReference type="PROSITE" id="PS51379"/>
    </source>
</evidence>
<dbReference type="PROSITE" id="PS00198">
    <property type="entry name" value="4FE4S_FER_1"/>
    <property type="match status" value="2"/>
</dbReference>
<sequence>MYFKTSDKKECCGCTACLSVCPKQCITMQADEEGFLYPVINREVCIDCGLCEKVCPFEKPTYENSSSPQVYATYVKEESQRMQSTSGGLFYAIAQWVINQDGIVYGAAFDEHFKLHHIGVETLEELQPLRGSKYLQSDLQYTFGEIHHHLQNNRWVYFTGVGCQVAGLKAFLRKEYTTLVTSDLVCHGTPSQLMFDWHLDYLRQKEQGDITSYSFRDMEKWGGCETYKYVSQTRGRGIRKLYSYDLSPYLYSFMWAFNYRYSCYHCKFARIPRQGDITLADYWGVRKYFPNIDADKGVSLALVNSLQGIVIWDKVKDTLHYRPSCVENAAAGNGNLTHPTKMPAIRCICYEMIRQRGYKSVADKEFRAPHYYRVKLRTLLAQTKLWALLRKIKNKIR</sequence>
<dbReference type="Pfam" id="PF12838">
    <property type="entry name" value="Fer4_7"/>
    <property type="match status" value="1"/>
</dbReference>
<dbReference type="InterPro" id="IPR052977">
    <property type="entry name" value="Polyferredoxin-like_ET"/>
</dbReference>
<dbReference type="OrthoDB" id="9813230at2"/>
<evidence type="ECO:0000256" key="2">
    <source>
        <dbReference type="ARBA" id="ARBA00023004"/>
    </source>
</evidence>
<gene>
    <name evidence="5" type="ORF">HMPREF1076_01531</name>
</gene>
<feature type="domain" description="4Fe-4S ferredoxin-type" evidence="4">
    <location>
        <begin position="2"/>
        <end position="31"/>
    </location>
</feature>
<dbReference type="InterPro" id="IPR017896">
    <property type="entry name" value="4Fe4S_Fe-S-bd"/>
</dbReference>
<comment type="caution">
    <text evidence="5">The sequence shown here is derived from an EMBL/GenBank/DDBJ whole genome shotgun (WGS) entry which is preliminary data.</text>
</comment>
<dbReference type="Pfam" id="PF04432">
    <property type="entry name" value="FrhB_FdhB_C"/>
    <property type="match status" value="1"/>
</dbReference>
<evidence type="ECO:0000313" key="6">
    <source>
        <dbReference type="Proteomes" id="UP000006330"/>
    </source>
</evidence>
<dbReference type="GO" id="GO:0051536">
    <property type="term" value="F:iron-sulfur cluster binding"/>
    <property type="evidence" value="ECO:0007669"/>
    <property type="project" value="UniProtKB-KW"/>
</dbReference>
<organism evidence="5 6">
    <name type="scientific">Parabacteroides goldsteinii CL02T12C30</name>
    <dbReference type="NCBI Taxonomy" id="999418"/>
    <lineage>
        <taxon>Bacteria</taxon>
        <taxon>Pseudomonadati</taxon>
        <taxon>Bacteroidota</taxon>
        <taxon>Bacteroidia</taxon>
        <taxon>Bacteroidales</taxon>
        <taxon>Tannerellaceae</taxon>
        <taxon>Parabacteroides</taxon>
    </lineage>
</organism>
<dbReference type="RefSeq" id="WP_007652852.1">
    <property type="nucleotide sequence ID" value="NZ_JH976472.1"/>
</dbReference>
<evidence type="ECO:0000313" key="5">
    <source>
        <dbReference type="EMBL" id="EKN16397.1"/>
    </source>
</evidence>